<evidence type="ECO:0000256" key="1">
    <source>
        <dbReference type="ARBA" id="ARBA00006484"/>
    </source>
</evidence>
<sequence length="240" mass="25862">MMSRRVLITGGVKGLGKAIAKKFYENGYTVAVTYNADKSAALEVEKSIVTKAFCWDVSDFSACQSHLSMIEEYLGGNVEILVNNAGITKDKMFHKTDNSDWELVLHTNLFSVFNMSRCVIQKMRDNKFGRIINISSVNANGMLGQTNYSASKAGIEGFTKALALENAALGITVNAIAPGYLATDMVMHMKPEDLQKVVSRIPVGRLGTPEEIAEIAAFLAKNSAGFITGAVIGANGGLRV</sequence>
<dbReference type="PRINTS" id="PR00080">
    <property type="entry name" value="SDRFAMILY"/>
</dbReference>
<accession>A0ABZ0URE1</accession>
<comment type="similarity">
    <text evidence="1">Belongs to the short-chain dehydrogenases/reductases (SDR) family.</text>
</comment>
<dbReference type="PANTHER" id="PTHR42879:SF2">
    <property type="entry name" value="3-OXOACYL-[ACYL-CARRIER-PROTEIN] REDUCTASE FABG"/>
    <property type="match status" value="1"/>
</dbReference>
<gene>
    <name evidence="2" type="ORF">Fokcrypt_00227</name>
</gene>
<name>A0ABZ0URE1_9RICK</name>
<organism evidence="2 3">
    <name type="scientific">Candidatus Fokinia crypta</name>
    <dbReference type="NCBI Taxonomy" id="1920990"/>
    <lineage>
        <taxon>Bacteria</taxon>
        <taxon>Pseudomonadati</taxon>
        <taxon>Pseudomonadota</taxon>
        <taxon>Alphaproteobacteria</taxon>
        <taxon>Rickettsiales</taxon>
        <taxon>Candidatus Midichloriaceae</taxon>
        <taxon>Candidatus Fokinia</taxon>
    </lineage>
</organism>
<reference evidence="2" key="1">
    <citation type="submission" date="2022-10" db="EMBL/GenBank/DDBJ databases">
        <title>Host association and intracellularity evolved multiple times independently in the Rickettsiales.</title>
        <authorList>
            <person name="Castelli M."/>
            <person name="Nardi T."/>
            <person name="Gammuto L."/>
            <person name="Bellinzona G."/>
            <person name="Sabaneyeva E."/>
            <person name="Potekhin A."/>
            <person name="Serra V."/>
            <person name="Petroni G."/>
            <person name="Sassera D."/>
        </authorList>
    </citation>
    <scope>NUCLEOTIDE SEQUENCE [LARGE SCALE GENOMIC DNA]</scope>
    <source>
        <strain evidence="2">US_Bl 11III1</strain>
    </source>
</reference>
<evidence type="ECO:0000313" key="2">
    <source>
        <dbReference type="EMBL" id="WPX97713.1"/>
    </source>
</evidence>
<protein>
    <submittedName>
        <fullName evidence="2">Acetoacetyl-CoA reductase</fullName>
    </submittedName>
</protein>
<dbReference type="NCBIfam" id="NF009466">
    <property type="entry name" value="PRK12826.1-2"/>
    <property type="match status" value="1"/>
</dbReference>
<evidence type="ECO:0000313" key="3">
    <source>
        <dbReference type="Proteomes" id="UP001325140"/>
    </source>
</evidence>
<dbReference type="InterPro" id="IPR020904">
    <property type="entry name" value="Sc_DH/Rdtase_CS"/>
</dbReference>
<dbReference type="InterPro" id="IPR050259">
    <property type="entry name" value="SDR"/>
</dbReference>
<dbReference type="SUPFAM" id="SSF51735">
    <property type="entry name" value="NAD(P)-binding Rossmann-fold domains"/>
    <property type="match status" value="1"/>
</dbReference>
<dbReference type="PANTHER" id="PTHR42879">
    <property type="entry name" value="3-OXOACYL-(ACYL-CARRIER-PROTEIN) REDUCTASE"/>
    <property type="match status" value="1"/>
</dbReference>
<dbReference type="InterPro" id="IPR036291">
    <property type="entry name" value="NAD(P)-bd_dom_sf"/>
</dbReference>
<dbReference type="Pfam" id="PF13561">
    <property type="entry name" value="adh_short_C2"/>
    <property type="match status" value="1"/>
</dbReference>
<dbReference type="InterPro" id="IPR002347">
    <property type="entry name" value="SDR_fam"/>
</dbReference>
<dbReference type="PROSITE" id="PS00061">
    <property type="entry name" value="ADH_SHORT"/>
    <property type="match status" value="1"/>
</dbReference>
<keyword evidence="3" id="KW-1185">Reference proteome</keyword>
<dbReference type="NCBIfam" id="NF009464">
    <property type="entry name" value="PRK12824.1"/>
    <property type="match status" value="1"/>
</dbReference>
<dbReference type="Proteomes" id="UP001325140">
    <property type="component" value="Chromosome"/>
</dbReference>
<dbReference type="Gene3D" id="3.40.50.720">
    <property type="entry name" value="NAD(P)-binding Rossmann-like Domain"/>
    <property type="match status" value="1"/>
</dbReference>
<proteinExistence type="inferred from homology"/>
<dbReference type="PRINTS" id="PR00081">
    <property type="entry name" value="GDHRDH"/>
</dbReference>
<dbReference type="EMBL" id="CP110343">
    <property type="protein sequence ID" value="WPX97713.1"/>
    <property type="molecule type" value="Genomic_DNA"/>
</dbReference>